<organism evidence="4 5">
    <name type="scientific">Gigaspora rosea</name>
    <dbReference type="NCBI Taxonomy" id="44941"/>
    <lineage>
        <taxon>Eukaryota</taxon>
        <taxon>Fungi</taxon>
        <taxon>Fungi incertae sedis</taxon>
        <taxon>Mucoromycota</taxon>
        <taxon>Glomeromycotina</taxon>
        <taxon>Glomeromycetes</taxon>
        <taxon>Diversisporales</taxon>
        <taxon>Gigasporaceae</taxon>
        <taxon>Gigaspora</taxon>
    </lineage>
</organism>
<reference evidence="4 5" key="1">
    <citation type="submission" date="2018-06" db="EMBL/GenBank/DDBJ databases">
        <title>Comparative genomics reveals the genomic features of Rhizophagus irregularis, R. cerebriforme, R. diaphanum and Gigaspora rosea, and their symbiotic lifestyle signature.</title>
        <authorList>
            <person name="Morin E."/>
            <person name="San Clemente H."/>
            <person name="Chen E.C.H."/>
            <person name="De La Providencia I."/>
            <person name="Hainaut M."/>
            <person name="Kuo A."/>
            <person name="Kohler A."/>
            <person name="Murat C."/>
            <person name="Tang N."/>
            <person name="Roy S."/>
            <person name="Loubradou J."/>
            <person name="Henrissat B."/>
            <person name="Grigoriev I.V."/>
            <person name="Corradi N."/>
            <person name="Roux C."/>
            <person name="Martin F.M."/>
        </authorList>
    </citation>
    <scope>NUCLEOTIDE SEQUENCE [LARGE SCALE GENOMIC DNA]</scope>
    <source>
        <strain evidence="4 5">DAOM 194757</strain>
    </source>
</reference>
<dbReference type="InterPro" id="IPR045018">
    <property type="entry name" value="Azg-like"/>
</dbReference>
<dbReference type="EMBL" id="QKWP01003268">
    <property type="protein sequence ID" value="RIB01191.1"/>
    <property type="molecule type" value="Genomic_DNA"/>
</dbReference>
<protein>
    <submittedName>
        <fullName evidence="4">Uncharacterized protein</fullName>
    </submittedName>
</protein>
<evidence type="ECO:0000256" key="1">
    <source>
        <dbReference type="ARBA" id="ARBA00004127"/>
    </source>
</evidence>
<evidence type="ECO:0000256" key="2">
    <source>
        <dbReference type="ARBA" id="ARBA00022448"/>
    </source>
</evidence>
<evidence type="ECO:0000256" key="3">
    <source>
        <dbReference type="SAM" id="Phobius"/>
    </source>
</evidence>
<dbReference type="GO" id="GO:0012505">
    <property type="term" value="C:endomembrane system"/>
    <property type="evidence" value="ECO:0007669"/>
    <property type="project" value="UniProtKB-SubCell"/>
</dbReference>
<feature type="transmembrane region" description="Helical" evidence="3">
    <location>
        <begin position="93"/>
        <end position="114"/>
    </location>
</feature>
<accession>A0A397TUV0</accession>
<sequence>MKSGNFLSSVKKLLFNDEQVYKSISGNEYNIHKLNRVVAKTFFGKYFKLENSGASNTRNTQFTTKLRGPCVLSTTCYCKIHALVIRIMLHTTAAVSCLATAIIGVFANLLVLLQDGPKCIFSLHSSQFSYGGKVPYQTVIAAIFLEDIYICHPFNIWYLSMACKTYPKSIKNAACAGIGLFSYFIGLQKNA</sequence>
<name>A0A397TUV0_9GLOM</name>
<keyword evidence="3" id="KW-0472">Membrane</keyword>
<keyword evidence="5" id="KW-1185">Reference proteome</keyword>
<gene>
    <name evidence="4" type="ORF">C2G38_2231610</name>
</gene>
<dbReference type="GO" id="GO:0015853">
    <property type="term" value="P:adenine transport"/>
    <property type="evidence" value="ECO:0007669"/>
    <property type="project" value="TreeGrafter"/>
</dbReference>
<comment type="caution">
    <text evidence="4">The sequence shown here is derived from an EMBL/GenBank/DDBJ whole genome shotgun (WGS) entry which is preliminary data.</text>
</comment>
<proteinExistence type="predicted"/>
<keyword evidence="3" id="KW-1133">Transmembrane helix</keyword>
<dbReference type="GO" id="GO:0015854">
    <property type="term" value="P:guanine transport"/>
    <property type="evidence" value="ECO:0007669"/>
    <property type="project" value="TreeGrafter"/>
</dbReference>
<dbReference type="AlphaFoldDB" id="A0A397TUV0"/>
<feature type="transmembrane region" description="Helical" evidence="3">
    <location>
        <begin position="170"/>
        <end position="187"/>
    </location>
</feature>
<comment type="subcellular location">
    <subcellularLocation>
        <location evidence="1">Endomembrane system</location>
        <topology evidence="1">Multi-pass membrane protein</topology>
    </subcellularLocation>
</comment>
<dbReference type="STRING" id="44941.A0A397TUV0"/>
<dbReference type="PANTHER" id="PTHR43337">
    <property type="entry name" value="XANTHINE/URACIL PERMEASE C887.17-RELATED"/>
    <property type="match status" value="1"/>
</dbReference>
<dbReference type="PANTHER" id="PTHR43337:SF1">
    <property type="entry name" value="XANTHINE_URACIL PERMEASE C887.17-RELATED"/>
    <property type="match status" value="1"/>
</dbReference>
<evidence type="ECO:0000313" key="4">
    <source>
        <dbReference type="EMBL" id="RIB01191.1"/>
    </source>
</evidence>
<dbReference type="Proteomes" id="UP000266673">
    <property type="component" value="Unassembled WGS sequence"/>
</dbReference>
<keyword evidence="2" id="KW-0813">Transport</keyword>
<dbReference type="GO" id="GO:0005345">
    <property type="term" value="F:purine nucleobase transmembrane transporter activity"/>
    <property type="evidence" value="ECO:0007669"/>
    <property type="project" value="TreeGrafter"/>
</dbReference>
<dbReference type="OrthoDB" id="431212at2759"/>
<keyword evidence="3" id="KW-0812">Transmembrane</keyword>
<evidence type="ECO:0000313" key="5">
    <source>
        <dbReference type="Proteomes" id="UP000266673"/>
    </source>
</evidence>
<feature type="transmembrane region" description="Helical" evidence="3">
    <location>
        <begin position="134"/>
        <end position="158"/>
    </location>
</feature>
<dbReference type="GO" id="GO:0005886">
    <property type="term" value="C:plasma membrane"/>
    <property type="evidence" value="ECO:0007669"/>
    <property type="project" value="TreeGrafter"/>
</dbReference>